<dbReference type="InterPro" id="IPR050706">
    <property type="entry name" value="Cyclic-di-GMP_PDE-like"/>
</dbReference>
<feature type="domain" description="EAL" evidence="1">
    <location>
        <begin position="262"/>
        <end position="515"/>
    </location>
</feature>
<gene>
    <name evidence="2" type="primary">ycgG</name>
    <name evidence="2" type="ORF">EcWSU1_02994</name>
</gene>
<organism evidence="2 3">
    <name type="scientific">Enterobacter ludwigii</name>
    <dbReference type="NCBI Taxonomy" id="299767"/>
    <lineage>
        <taxon>Bacteria</taxon>
        <taxon>Pseudomonadati</taxon>
        <taxon>Pseudomonadota</taxon>
        <taxon>Gammaproteobacteria</taxon>
        <taxon>Enterobacterales</taxon>
        <taxon>Enterobacteriaceae</taxon>
        <taxon>Enterobacter</taxon>
        <taxon>Enterobacter cloacae complex</taxon>
    </lineage>
</organism>
<dbReference type="KEGG" id="eec:EcWSU1_02994"/>
<dbReference type="CDD" id="cd01948">
    <property type="entry name" value="EAL"/>
    <property type="match status" value="1"/>
</dbReference>
<dbReference type="eggNOG" id="COG2200">
    <property type="taxonomic scope" value="Bacteria"/>
</dbReference>
<dbReference type="InterPro" id="IPR035919">
    <property type="entry name" value="EAL_sf"/>
</dbReference>
<name>G8LIY1_9ENTR</name>
<evidence type="ECO:0000259" key="1">
    <source>
        <dbReference type="PROSITE" id="PS50883"/>
    </source>
</evidence>
<dbReference type="AlphaFoldDB" id="G8LIY1"/>
<dbReference type="PANTHER" id="PTHR33121:SF79">
    <property type="entry name" value="CYCLIC DI-GMP PHOSPHODIESTERASE PDED-RELATED"/>
    <property type="match status" value="1"/>
</dbReference>
<dbReference type="Gene3D" id="3.20.20.450">
    <property type="entry name" value="EAL domain"/>
    <property type="match status" value="1"/>
</dbReference>
<dbReference type="SMART" id="SM00052">
    <property type="entry name" value="EAL"/>
    <property type="match status" value="1"/>
</dbReference>
<dbReference type="Proteomes" id="UP000007838">
    <property type="component" value="Chromosome"/>
</dbReference>
<dbReference type="HOGENOM" id="CLU_565853_0_0_6"/>
<sequence>MSYYTLCNLKAFYCFTLSLCEYQVNCEYTFLFGKAAFYNENVMVIIMNKKKVFLLSYDIYLFAGLRAFLPNLVLVDSQTFISESDLSFQQYNSCLLIVDNRMPFFLVKKWLHRNSSQFIMVNSVVLRLSENECINRGYEYSTSIDVTLHYTTVIDILTRILMTTPQPESRVKSDELDVFALTEFEADMLNAMMTKEGQAEFCRANSLTTKSLYRYRDKITHRLGFKNFIESIIFLIRNGFLTERDVGQNSTLMRKSTGRSYDNNDAGRLSLALKNDEILPYYQPVVGAGGELCGIEILARWPLGHNYTISQREFIPLAESCGLINELTSYLMHKVASDLKQKNNGLNTPLFVAFNVSPTTLSNPVFYWECLNFLELTESLPVKLMIEITENQTLAVTPAIKELIRSLRNRGVMFALDDFGTGYANLCYLNELELDVIKIDKTFINAIQADNQPLPMLESIINLAMILGLRTVAEGVEYAYQREWLISKQVDYLQGYHFLPPVPFADFRRFVEQSQPATREAACKKGSVLPGKKENARFNAL</sequence>
<accession>G8LIY1</accession>
<dbReference type="EMBL" id="CP002886">
    <property type="protein sequence ID" value="AEW74422.1"/>
    <property type="molecule type" value="Genomic_DNA"/>
</dbReference>
<reference evidence="2 3" key="1">
    <citation type="journal article" date="2011" name="Stand. Genomic Sci.">
        <title>Complete genome of the onion pathogen Enterobacter cloacae EcWSU1.</title>
        <authorList>
            <person name="Humann J.L."/>
            <person name="Wildung M."/>
            <person name="Cheng C.H."/>
            <person name="Lee T."/>
            <person name="Stewart J.E."/>
            <person name="Drew J.C."/>
            <person name="Triplett E.W."/>
            <person name="Main D."/>
            <person name="Schroeder B.K."/>
        </authorList>
    </citation>
    <scope>NUCLEOTIDE SEQUENCE [LARGE SCALE GENOMIC DNA]</scope>
    <source>
        <strain evidence="2 3">EcWSU1</strain>
    </source>
</reference>
<evidence type="ECO:0000313" key="2">
    <source>
        <dbReference type="EMBL" id="AEW74422.1"/>
    </source>
</evidence>
<dbReference type="SUPFAM" id="SSF141868">
    <property type="entry name" value="EAL domain-like"/>
    <property type="match status" value="1"/>
</dbReference>
<dbReference type="InterPro" id="IPR001633">
    <property type="entry name" value="EAL_dom"/>
</dbReference>
<evidence type="ECO:0000313" key="3">
    <source>
        <dbReference type="Proteomes" id="UP000007838"/>
    </source>
</evidence>
<protein>
    <submittedName>
        <fullName evidence="2">YcgG</fullName>
    </submittedName>
</protein>
<dbReference type="PROSITE" id="PS50883">
    <property type="entry name" value="EAL"/>
    <property type="match status" value="1"/>
</dbReference>
<dbReference type="PANTHER" id="PTHR33121">
    <property type="entry name" value="CYCLIC DI-GMP PHOSPHODIESTERASE PDEF"/>
    <property type="match status" value="1"/>
</dbReference>
<dbReference type="GO" id="GO:0071111">
    <property type="term" value="F:cyclic-guanylate-specific phosphodiesterase activity"/>
    <property type="evidence" value="ECO:0007669"/>
    <property type="project" value="InterPro"/>
</dbReference>
<dbReference type="Pfam" id="PF00563">
    <property type="entry name" value="EAL"/>
    <property type="match status" value="1"/>
</dbReference>
<proteinExistence type="predicted"/>